<dbReference type="Proteomes" id="UP000015105">
    <property type="component" value="Chromosome 5D"/>
</dbReference>
<dbReference type="EnsemblPlants" id="AET5Gv20026100.20">
    <property type="protein sequence ID" value="AET5Gv20026100.20"/>
    <property type="gene ID" value="AET5Gv20026100"/>
</dbReference>
<sequence length="95" mass="10123">MFGVTPLHNFGSGVGGATVQNGRVAVSPLCRFRERQASSLAKMALSAQDPGKSVFPFAPAYLENMSINLDHPKPSGETTVRDAITEVADMVMENV</sequence>
<organism evidence="1 2">
    <name type="scientific">Aegilops tauschii subsp. strangulata</name>
    <name type="common">Goatgrass</name>
    <dbReference type="NCBI Taxonomy" id="200361"/>
    <lineage>
        <taxon>Eukaryota</taxon>
        <taxon>Viridiplantae</taxon>
        <taxon>Streptophyta</taxon>
        <taxon>Embryophyta</taxon>
        <taxon>Tracheophyta</taxon>
        <taxon>Spermatophyta</taxon>
        <taxon>Magnoliopsida</taxon>
        <taxon>Liliopsida</taxon>
        <taxon>Poales</taxon>
        <taxon>Poaceae</taxon>
        <taxon>BOP clade</taxon>
        <taxon>Pooideae</taxon>
        <taxon>Triticodae</taxon>
        <taxon>Triticeae</taxon>
        <taxon>Triticinae</taxon>
        <taxon>Aegilops</taxon>
    </lineage>
</organism>
<keyword evidence="2" id="KW-1185">Reference proteome</keyword>
<reference evidence="2" key="1">
    <citation type="journal article" date="2014" name="Science">
        <title>Ancient hybridizations among the ancestral genomes of bread wheat.</title>
        <authorList>
            <consortium name="International Wheat Genome Sequencing Consortium,"/>
            <person name="Marcussen T."/>
            <person name="Sandve S.R."/>
            <person name="Heier L."/>
            <person name="Spannagl M."/>
            <person name="Pfeifer M."/>
            <person name="Jakobsen K.S."/>
            <person name="Wulff B.B."/>
            <person name="Steuernagel B."/>
            <person name="Mayer K.F."/>
            <person name="Olsen O.A."/>
        </authorList>
    </citation>
    <scope>NUCLEOTIDE SEQUENCE [LARGE SCALE GENOMIC DNA]</scope>
    <source>
        <strain evidence="2">cv. AL8/78</strain>
    </source>
</reference>
<dbReference type="AlphaFoldDB" id="A0A453JGA0"/>
<dbReference type="Gramene" id="AET5Gv20026100.20">
    <property type="protein sequence ID" value="AET5Gv20026100.20"/>
    <property type="gene ID" value="AET5Gv20026100"/>
</dbReference>
<reference evidence="1" key="5">
    <citation type="journal article" date="2021" name="G3 (Bethesda)">
        <title>Aegilops tauschii genome assembly Aet v5.0 features greater sequence contiguity and improved annotation.</title>
        <authorList>
            <person name="Wang L."/>
            <person name="Zhu T."/>
            <person name="Rodriguez J.C."/>
            <person name="Deal K.R."/>
            <person name="Dubcovsky J."/>
            <person name="McGuire P.E."/>
            <person name="Lux T."/>
            <person name="Spannagl M."/>
            <person name="Mayer K.F.X."/>
            <person name="Baldrich P."/>
            <person name="Meyers B.C."/>
            <person name="Huo N."/>
            <person name="Gu Y.Q."/>
            <person name="Zhou H."/>
            <person name="Devos K.M."/>
            <person name="Bennetzen J.L."/>
            <person name="Unver T."/>
            <person name="Budak H."/>
            <person name="Gulick P.J."/>
            <person name="Galiba G."/>
            <person name="Kalapos B."/>
            <person name="Nelson D.R."/>
            <person name="Li P."/>
            <person name="You F.M."/>
            <person name="Luo M.C."/>
            <person name="Dvorak J."/>
        </authorList>
    </citation>
    <scope>NUCLEOTIDE SEQUENCE [LARGE SCALE GENOMIC DNA]</scope>
    <source>
        <strain evidence="1">cv. AL8/78</strain>
    </source>
</reference>
<evidence type="ECO:0000313" key="2">
    <source>
        <dbReference type="Proteomes" id="UP000015105"/>
    </source>
</evidence>
<accession>A0A453JGA0</accession>
<evidence type="ECO:0000313" key="1">
    <source>
        <dbReference type="EnsemblPlants" id="AET5Gv20026100.20"/>
    </source>
</evidence>
<reference evidence="2" key="2">
    <citation type="journal article" date="2017" name="Nat. Plants">
        <title>The Aegilops tauschii genome reveals multiple impacts of transposons.</title>
        <authorList>
            <person name="Zhao G."/>
            <person name="Zou C."/>
            <person name="Li K."/>
            <person name="Wang K."/>
            <person name="Li T."/>
            <person name="Gao L."/>
            <person name="Zhang X."/>
            <person name="Wang H."/>
            <person name="Yang Z."/>
            <person name="Liu X."/>
            <person name="Jiang W."/>
            <person name="Mao L."/>
            <person name="Kong X."/>
            <person name="Jiao Y."/>
            <person name="Jia J."/>
        </authorList>
    </citation>
    <scope>NUCLEOTIDE SEQUENCE [LARGE SCALE GENOMIC DNA]</scope>
    <source>
        <strain evidence="2">cv. AL8/78</strain>
    </source>
</reference>
<reference evidence="1" key="3">
    <citation type="journal article" date="2017" name="Nature">
        <title>Genome sequence of the progenitor of the wheat D genome Aegilops tauschii.</title>
        <authorList>
            <person name="Luo M.C."/>
            <person name="Gu Y.Q."/>
            <person name="Puiu D."/>
            <person name="Wang H."/>
            <person name="Twardziok S.O."/>
            <person name="Deal K.R."/>
            <person name="Huo N."/>
            <person name="Zhu T."/>
            <person name="Wang L."/>
            <person name="Wang Y."/>
            <person name="McGuire P.E."/>
            <person name="Liu S."/>
            <person name="Long H."/>
            <person name="Ramasamy R.K."/>
            <person name="Rodriguez J.C."/>
            <person name="Van S.L."/>
            <person name="Yuan L."/>
            <person name="Wang Z."/>
            <person name="Xia Z."/>
            <person name="Xiao L."/>
            <person name="Anderson O.D."/>
            <person name="Ouyang S."/>
            <person name="Liang Y."/>
            <person name="Zimin A.V."/>
            <person name="Pertea G."/>
            <person name="Qi P."/>
            <person name="Bennetzen J.L."/>
            <person name="Dai X."/>
            <person name="Dawson M.W."/>
            <person name="Muller H.G."/>
            <person name="Kugler K."/>
            <person name="Rivarola-Duarte L."/>
            <person name="Spannagl M."/>
            <person name="Mayer K.F.X."/>
            <person name="Lu F.H."/>
            <person name="Bevan M.W."/>
            <person name="Leroy P."/>
            <person name="Li P."/>
            <person name="You F.M."/>
            <person name="Sun Q."/>
            <person name="Liu Z."/>
            <person name="Lyons E."/>
            <person name="Wicker T."/>
            <person name="Salzberg S.L."/>
            <person name="Devos K.M."/>
            <person name="Dvorak J."/>
        </authorList>
    </citation>
    <scope>NUCLEOTIDE SEQUENCE [LARGE SCALE GENOMIC DNA]</scope>
    <source>
        <strain evidence="1">cv. AL8/78</strain>
    </source>
</reference>
<reference evidence="1" key="4">
    <citation type="submission" date="2019-03" db="UniProtKB">
        <authorList>
            <consortium name="EnsemblPlants"/>
        </authorList>
    </citation>
    <scope>IDENTIFICATION</scope>
</reference>
<name>A0A453JGA0_AEGTS</name>
<proteinExistence type="predicted"/>
<protein>
    <submittedName>
        <fullName evidence="1">Uncharacterized protein</fullName>
    </submittedName>
</protein>